<sequence>MTHPQGYNKAKGIIMKKAQKEHVTFAKSLIIIEKSSRNDMEEQFRKSTLKASKKDVRLIQPIVYSFSLREVLFLSSFSSLPSSLFLSPSHSSPLYIMTRQLCCS</sequence>
<protein>
    <submittedName>
        <fullName evidence="1">(rape) hypothetical protein</fullName>
    </submittedName>
</protein>
<evidence type="ECO:0000313" key="1">
    <source>
        <dbReference type="EMBL" id="CAF2115874.1"/>
    </source>
</evidence>
<dbReference type="EMBL" id="HG994372">
    <property type="protein sequence ID" value="CAF2115874.1"/>
    <property type="molecule type" value="Genomic_DNA"/>
</dbReference>
<dbReference type="AlphaFoldDB" id="A0A816V1N2"/>
<accession>A0A816V1N2</accession>
<proteinExistence type="predicted"/>
<reference evidence="1" key="1">
    <citation type="submission" date="2021-01" db="EMBL/GenBank/DDBJ databases">
        <authorList>
            <consortium name="Genoscope - CEA"/>
            <person name="William W."/>
        </authorList>
    </citation>
    <scope>NUCLEOTIDE SEQUENCE</scope>
</reference>
<dbReference type="Proteomes" id="UP001295469">
    <property type="component" value="Chromosome C08"/>
</dbReference>
<gene>
    <name evidence="1" type="ORF">DARMORV10_C08P48250.1</name>
</gene>
<organism evidence="1">
    <name type="scientific">Brassica napus</name>
    <name type="common">Rape</name>
    <dbReference type="NCBI Taxonomy" id="3708"/>
    <lineage>
        <taxon>Eukaryota</taxon>
        <taxon>Viridiplantae</taxon>
        <taxon>Streptophyta</taxon>
        <taxon>Embryophyta</taxon>
        <taxon>Tracheophyta</taxon>
        <taxon>Spermatophyta</taxon>
        <taxon>Magnoliopsida</taxon>
        <taxon>eudicotyledons</taxon>
        <taxon>Gunneridae</taxon>
        <taxon>Pentapetalae</taxon>
        <taxon>rosids</taxon>
        <taxon>malvids</taxon>
        <taxon>Brassicales</taxon>
        <taxon>Brassicaceae</taxon>
        <taxon>Brassiceae</taxon>
        <taxon>Brassica</taxon>
    </lineage>
</organism>
<name>A0A816V1N2_BRANA</name>